<evidence type="ECO:0000313" key="1">
    <source>
        <dbReference type="EMBL" id="SVA76066.1"/>
    </source>
</evidence>
<proteinExistence type="predicted"/>
<sequence length="54" mass="6046">MENGRTISGIEEVRLWNVGLEQCVALVVQRVAQAQRVDQDQQPNLGSLDLRPQS</sequence>
<protein>
    <submittedName>
        <fullName evidence="1">Uncharacterized protein</fullName>
    </submittedName>
</protein>
<name>A0A381YG13_9ZZZZ</name>
<organism evidence="1">
    <name type="scientific">marine metagenome</name>
    <dbReference type="NCBI Taxonomy" id="408172"/>
    <lineage>
        <taxon>unclassified sequences</taxon>
        <taxon>metagenomes</taxon>
        <taxon>ecological metagenomes</taxon>
    </lineage>
</organism>
<gene>
    <name evidence="1" type="ORF">METZ01_LOCUS128920</name>
</gene>
<dbReference type="AlphaFoldDB" id="A0A381YG13"/>
<dbReference type="EMBL" id="UINC01018170">
    <property type="protein sequence ID" value="SVA76066.1"/>
    <property type="molecule type" value="Genomic_DNA"/>
</dbReference>
<reference evidence="1" key="1">
    <citation type="submission" date="2018-05" db="EMBL/GenBank/DDBJ databases">
        <authorList>
            <person name="Lanie J.A."/>
            <person name="Ng W.-L."/>
            <person name="Kazmierczak K.M."/>
            <person name="Andrzejewski T.M."/>
            <person name="Davidsen T.M."/>
            <person name="Wayne K.J."/>
            <person name="Tettelin H."/>
            <person name="Glass J.I."/>
            <person name="Rusch D."/>
            <person name="Podicherti R."/>
            <person name="Tsui H.-C.T."/>
            <person name="Winkler M.E."/>
        </authorList>
    </citation>
    <scope>NUCLEOTIDE SEQUENCE</scope>
</reference>
<accession>A0A381YG13</accession>